<dbReference type="AlphaFoldDB" id="A0A846H155"/>
<dbReference type="RefSeq" id="WP_039748521.1">
    <property type="nucleotide sequence ID" value="NZ_JTCM02000002.1"/>
</dbReference>
<dbReference type="SMART" id="SM00530">
    <property type="entry name" value="HTH_XRE"/>
    <property type="match status" value="1"/>
</dbReference>
<evidence type="ECO:0000313" key="2">
    <source>
        <dbReference type="EMBL" id="NEU71402.1"/>
    </source>
</evidence>
<reference evidence="2 3" key="1">
    <citation type="journal article" date="2015" name="Genome Announc.">
        <title>Draft Genome Sequence of Cyanobacterium Hassallia byssoidea Strain VB512170, Isolated from Monuments in India.</title>
        <authorList>
            <person name="Singh D."/>
            <person name="Chandrababunaidu M.M."/>
            <person name="Panda A."/>
            <person name="Sen D."/>
            <person name="Bhattacharyya S."/>
            <person name="Adhikary S.P."/>
            <person name="Tripathy S."/>
        </authorList>
    </citation>
    <scope>NUCLEOTIDE SEQUENCE [LARGE SCALE GENOMIC DNA]</scope>
    <source>
        <strain evidence="2 3">VB512170</strain>
    </source>
</reference>
<dbReference type="GO" id="GO:0003677">
    <property type="term" value="F:DNA binding"/>
    <property type="evidence" value="ECO:0007669"/>
    <property type="project" value="InterPro"/>
</dbReference>
<evidence type="ECO:0000313" key="3">
    <source>
        <dbReference type="Proteomes" id="UP000031549"/>
    </source>
</evidence>
<dbReference type="Gene3D" id="1.10.260.40">
    <property type="entry name" value="lambda repressor-like DNA-binding domains"/>
    <property type="match status" value="1"/>
</dbReference>
<sequence>MGMVRLRIKEFTDKEGWTLKELADRSGVPYGTIKTYARLPERATVDLTALKKLASTFNVLLEDLFDVVEK</sequence>
<dbReference type="EMBL" id="JTCM02000002">
    <property type="protein sequence ID" value="NEU71402.1"/>
    <property type="molecule type" value="Genomic_DNA"/>
</dbReference>
<protein>
    <submittedName>
        <fullName evidence="2">Helix-turn-helix transcriptional regulator</fullName>
    </submittedName>
</protein>
<dbReference type="Pfam" id="PF13443">
    <property type="entry name" value="HTH_26"/>
    <property type="match status" value="1"/>
</dbReference>
<gene>
    <name evidence="2" type="ORF">PI95_002095</name>
</gene>
<evidence type="ECO:0000259" key="1">
    <source>
        <dbReference type="PROSITE" id="PS50943"/>
    </source>
</evidence>
<dbReference type="InterPro" id="IPR001387">
    <property type="entry name" value="Cro/C1-type_HTH"/>
</dbReference>
<keyword evidence="3" id="KW-1185">Reference proteome</keyword>
<dbReference type="CDD" id="cd00093">
    <property type="entry name" value="HTH_XRE"/>
    <property type="match status" value="1"/>
</dbReference>
<proteinExistence type="predicted"/>
<accession>A0A846H155</accession>
<dbReference type="SUPFAM" id="SSF47413">
    <property type="entry name" value="lambda repressor-like DNA-binding domains"/>
    <property type="match status" value="1"/>
</dbReference>
<comment type="caution">
    <text evidence="2">The sequence shown here is derived from an EMBL/GenBank/DDBJ whole genome shotgun (WGS) entry which is preliminary data.</text>
</comment>
<dbReference type="Proteomes" id="UP000031549">
    <property type="component" value="Unassembled WGS sequence"/>
</dbReference>
<dbReference type="PROSITE" id="PS50943">
    <property type="entry name" value="HTH_CROC1"/>
    <property type="match status" value="1"/>
</dbReference>
<name>A0A846H155_9CYAN</name>
<organism evidence="2 3">
    <name type="scientific">Hassallia byssoidea VB512170</name>
    <dbReference type="NCBI Taxonomy" id="1304833"/>
    <lineage>
        <taxon>Bacteria</taxon>
        <taxon>Bacillati</taxon>
        <taxon>Cyanobacteriota</taxon>
        <taxon>Cyanophyceae</taxon>
        <taxon>Nostocales</taxon>
        <taxon>Tolypothrichaceae</taxon>
        <taxon>Hassallia</taxon>
    </lineage>
</organism>
<dbReference type="InterPro" id="IPR010982">
    <property type="entry name" value="Lambda_DNA-bd_dom_sf"/>
</dbReference>
<feature type="domain" description="HTH cro/C1-type" evidence="1">
    <location>
        <begin position="8"/>
        <end position="64"/>
    </location>
</feature>